<feature type="chain" id="PRO_5004562425" evidence="3">
    <location>
        <begin position="24"/>
        <end position="121"/>
    </location>
</feature>
<organism evidence="4 5">
    <name type="scientific">Genlisea aurea</name>
    <dbReference type="NCBI Taxonomy" id="192259"/>
    <lineage>
        <taxon>Eukaryota</taxon>
        <taxon>Viridiplantae</taxon>
        <taxon>Streptophyta</taxon>
        <taxon>Embryophyta</taxon>
        <taxon>Tracheophyta</taxon>
        <taxon>Spermatophyta</taxon>
        <taxon>Magnoliopsida</taxon>
        <taxon>eudicotyledons</taxon>
        <taxon>Gunneridae</taxon>
        <taxon>Pentapetalae</taxon>
        <taxon>asterids</taxon>
        <taxon>lamiids</taxon>
        <taxon>Lamiales</taxon>
        <taxon>Lentibulariaceae</taxon>
        <taxon>Genlisea</taxon>
    </lineage>
</organism>
<keyword evidence="2" id="KW-1133">Transmembrane helix</keyword>
<gene>
    <name evidence="4" type="ORF">M569_01024</name>
</gene>
<protein>
    <submittedName>
        <fullName evidence="4">Uncharacterized protein</fullName>
    </submittedName>
</protein>
<evidence type="ECO:0000313" key="4">
    <source>
        <dbReference type="EMBL" id="EPS73736.1"/>
    </source>
</evidence>
<name>S8D8F5_9LAMI</name>
<sequence length="121" mass="12333">MARSRIVLLLPILFLISSSSVSSSGHHHHISAAPAYLPDIAPTEYVPLFPSPGGSEFSPAGSAVPLIPSSPSPPNPDSGFGPDTAAIASPVSSAGRRWRDGGAARAVVLLLLLAVAVCLFP</sequence>
<dbReference type="AlphaFoldDB" id="S8D8F5"/>
<feature type="transmembrane region" description="Helical" evidence="2">
    <location>
        <begin position="102"/>
        <end position="120"/>
    </location>
</feature>
<evidence type="ECO:0000313" key="5">
    <source>
        <dbReference type="Proteomes" id="UP000015453"/>
    </source>
</evidence>
<dbReference type="PANTHER" id="PTHR35725:SF4">
    <property type="entry name" value="CLASSICAL ARABINOGALACTAN PROTEIN 26"/>
    <property type="match status" value="1"/>
</dbReference>
<keyword evidence="2" id="KW-0812">Transmembrane</keyword>
<proteinExistence type="predicted"/>
<reference evidence="4 5" key="1">
    <citation type="journal article" date="2013" name="BMC Genomics">
        <title>The miniature genome of a carnivorous plant Genlisea aurea contains a low number of genes and short non-coding sequences.</title>
        <authorList>
            <person name="Leushkin E.V."/>
            <person name="Sutormin R.A."/>
            <person name="Nabieva E.R."/>
            <person name="Penin A.A."/>
            <person name="Kondrashov A.S."/>
            <person name="Logacheva M.D."/>
        </authorList>
    </citation>
    <scope>NUCLEOTIDE SEQUENCE [LARGE SCALE GENOMIC DNA]</scope>
</reference>
<evidence type="ECO:0000256" key="3">
    <source>
        <dbReference type="SAM" id="SignalP"/>
    </source>
</evidence>
<keyword evidence="5" id="KW-1185">Reference proteome</keyword>
<evidence type="ECO:0000256" key="1">
    <source>
        <dbReference type="SAM" id="MobiDB-lite"/>
    </source>
</evidence>
<feature type="signal peptide" evidence="3">
    <location>
        <begin position="1"/>
        <end position="23"/>
    </location>
</feature>
<accession>S8D8F5</accession>
<evidence type="ECO:0000256" key="2">
    <source>
        <dbReference type="SAM" id="Phobius"/>
    </source>
</evidence>
<comment type="caution">
    <text evidence="4">The sequence shown here is derived from an EMBL/GenBank/DDBJ whole genome shotgun (WGS) entry which is preliminary data.</text>
</comment>
<dbReference type="PANTHER" id="PTHR35725">
    <property type="entry name" value="CLASSICAL ARABINOGALACTAN PROTEIN 26"/>
    <property type="match status" value="1"/>
</dbReference>
<dbReference type="InterPro" id="IPR039346">
    <property type="entry name" value="AGP25/26"/>
</dbReference>
<feature type="region of interest" description="Disordered" evidence="1">
    <location>
        <begin position="55"/>
        <end position="85"/>
    </location>
</feature>
<dbReference type="Proteomes" id="UP000015453">
    <property type="component" value="Unassembled WGS sequence"/>
</dbReference>
<dbReference type="EMBL" id="AUSU01000330">
    <property type="protein sequence ID" value="EPS73736.1"/>
    <property type="molecule type" value="Genomic_DNA"/>
</dbReference>
<keyword evidence="3" id="KW-0732">Signal</keyword>
<keyword evidence="2" id="KW-0472">Membrane</keyword>